<reference evidence="12" key="1">
    <citation type="submission" date="2014-12" db="EMBL/GenBank/DDBJ databases">
        <authorList>
            <person name="Salcher M.M."/>
        </authorList>
    </citation>
    <scope>NUCLEOTIDE SEQUENCE [LARGE SCALE GENOMIC DNA]</scope>
    <source>
        <strain evidence="12">MMS-10A-171</strain>
    </source>
</reference>
<evidence type="ECO:0000256" key="6">
    <source>
        <dbReference type="ARBA" id="ARBA00022968"/>
    </source>
</evidence>
<evidence type="ECO:0000256" key="3">
    <source>
        <dbReference type="ARBA" id="ARBA00009620"/>
    </source>
</evidence>
<keyword evidence="7 10" id="KW-1133">Transmembrane helix</keyword>
<evidence type="ECO:0000256" key="2">
    <source>
        <dbReference type="ARBA" id="ARBA00004382"/>
    </source>
</evidence>
<dbReference type="InterPro" id="IPR007533">
    <property type="entry name" value="Cyt_c_oxidase_assmbl_CtaG"/>
</dbReference>
<evidence type="ECO:0000256" key="10">
    <source>
        <dbReference type="SAM" id="Phobius"/>
    </source>
</evidence>
<comment type="subcellular location">
    <subcellularLocation>
        <location evidence="2">Cell inner membrane</location>
        <topology evidence="2">Single-pass type II membrane protein</topology>
        <orientation evidence="2">Periplasmic side</orientation>
    </subcellularLocation>
</comment>
<evidence type="ECO:0000256" key="4">
    <source>
        <dbReference type="ARBA" id="ARBA00015384"/>
    </source>
</evidence>
<comment type="similarity">
    <text evidence="3">Belongs to the COX11/CtaG family.</text>
</comment>
<dbReference type="GO" id="GO:0005507">
    <property type="term" value="F:copper ion binding"/>
    <property type="evidence" value="ECO:0007669"/>
    <property type="project" value="InterPro"/>
</dbReference>
<gene>
    <name evidence="11" type="ORF">BN1208_0288</name>
</gene>
<organism evidence="11 12">
    <name type="scientific">Candidatus Methylopumilus planktonicus</name>
    <dbReference type="NCBI Taxonomy" id="1581557"/>
    <lineage>
        <taxon>Bacteria</taxon>
        <taxon>Pseudomonadati</taxon>
        <taxon>Pseudomonadota</taxon>
        <taxon>Betaproteobacteria</taxon>
        <taxon>Nitrosomonadales</taxon>
        <taxon>Methylophilaceae</taxon>
        <taxon>Candidatus Methylopumilus</taxon>
    </lineage>
</organism>
<keyword evidence="6" id="KW-0735">Signal-anchor</keyword>
<dbReference type="GO" id="GO:0005886">
    <property type="term" value="C:plasma membrane"/>
    <property type="evidence" value="ECO:0007669"/>
    <property type="project" value="UniProtKB-SubCell"/>
</dbReference>
<dbReference type="PIRSF" id="PIRSF005413">
    <property type="entry name" value="COX11"/>
    <property type="match status" value="1"/>
</dbReference>
<dbReference type="PANTHER" id="PTHR21320:SF3">
    <property type="entry name" value="CYTOCHROME C OXIDASE ASSEMBLY PROTEIN COX11, MITOCHONDRIAL-RELATED"/>
    <property type="match status" value="1"/>
</dbReference>
<evidence type="ECO:0000256" key="1">
    <source>
        <dbReference type="ARBA" id="ARBA00004007"/>
    </source>
</evidence>
<dbReference type="KEGG" id="mbat:BN1208_0288"/>
<dbReference type="RefSeq" id="WP_052734597.1">
    <property type="nucleotide sequence ID" value="NZ_LN827929.1"/>
</dbReference>
<dbReference type="Gene3D" id="2.60.370.10">
    <property type="entry name" value="Ctag/Cox11"/>
    <property type="match status" value="1"/>
</dbReference>
<keyword evidence="5 10" id="KW-0812">Transmembrane</keyword>
<evidence type="ECO:0000313" key="12">
    <source>
        <dbReference type="Proteomes" id="UP000064007"/>
    </source>
</evidence>
<dbReference type="EMBL" id="LN827929">
    <property type="protein sequence ID" value="CEZ19182.1"/>
    <property type="molecule type" value="Genomic_DNA"/>
</dbReference>
<evidence type="ECO:0000256" key="8">
    <source>
        <dbReference type="ARBA" id="ARBA00023008"/>
    </source>
</evidence>
<evidence type="ECO:0000256" key="7">
    <source>
        <dbReference type="ARBA" id="ARBA00022989"/>
    </source>
</evidence>
<keyword evidence="12" id="KW-1185">Reference proteome</keyword>
<dbReference type="STRING" id="1581557.BN1208_0288"/>
<dbReference type="HOGENOM" id="CLU_045000_5_2_4"/>
<evidence type="ECO:0000256" key="5">
    <source>
        <dbReference type="ARBA" id="ARBA00022692"/>
    </source>
</evidence>
<feature type="transmembrane region" description="Helical" evidence="10">
    <location>
        <begin position="12"/>
        <end position="32"/>
    </location>
</feature>
<dbReference type="Pfam" id="PF04442">
    <property type="entry name" value="CtaG_Cox11"/>
    <property type="match status" value="1"/>
</dbReference>
<dbReference type="NCBIfam" id="NF003465">
    <property type="entry name" value="PRK05089.1"/>
    <property type="match status" value="1"/>
</dbReference>
<sequence>MIKVRSIKRTTVLLTSLTIVMFGFGYALVPLYDVFCEVTGLNGKTGRIYSSEASKLVIDDQRFVTINFDSNINGNLAWKLKADQKFLKVNPGKFYTVTYTVENMINEEIVGQAIPSVSPGIASLYLKKSECFCFRNQVLKPGERKKLIVRFELDKDIPKDVEALTLSYTFFRALKDSKTAT</sequence>
<accession>A0A0D6EU84</accession>
<keyword evidence="9 10" id="KW-0472">Membrane</keyword>
<evidence type="ECO:0000256" key="9">
    <source>
        <dbReference type="ARBA" id="ARBA00023136"/>
    </source>
</evidence>
<dbReference type="InterPro" id="IPR023471">
    <property type="entry name" value="CtaG/Cox11_dom_sf"/>
</dbReference>
<dbReference type="AlphaFoldDB" id="A0A0D6EU84"/>
<proteinExistence type="inferred from homology"/>
<keyword evidence="8" id="KW-0186">Copper</keyword>
<dbReference type="PANTHER" id="PTHR21320">
    <property type="entry name" value="CYTOCHROME C OXIDASE ASSEMBLY PROTEIN COX11-RELATED"/>
    <property type="match status" value="1"/>
</dbReference>
<evidence type="ECO:0000313" key="11">
    <source>
        <dbReference type="EMBL" id="CEZ19182.1"/>
    </source>
</evidence>
<dbReference type="Proteomes" id="UP000064007">
    <property type="component" value="Chromosome 1"/>
</dbReference>
<dbReference type="OrthoDB" id="9804841at2"/>
<protein>
    <recommendedName>
        <fullName evidence="4">Cytochrome c oxidase assembly protein CtaG</fullName>
    </recommendedName>
</protein>
<name>A0A0D6EU84_9PROT</name>
<dbReference type="SUPFAM" id="SSF110111">
    <property type="entry name" value="Ctag/Cox11"/>
    <property type="match status" value="1"/>
</dbReference>
<comment type="function">
    <text evidence="1">Exerts its effect at some terminal stage of cytochrome c oxidase synthesis, probably by being involved in the insertion of the copper B into subunit I.</text>
</comment>